<gene>
    <name evidence="3" type="ORF">AY601_2161</name>
</gene>
<dbReference type="InterPro" id="IPR006311">
    <property type="entry name" value="TAT_signal"/>
</dbReference>
<dbReference type="PROSITE" id="PS51318">
    <property type="entry name" value="TAT"/>
    <property type="match status" value="1"/>
</dbReference>
<name>A0A127VCH8_9SPHI</name>
<dbReference type="PANTHER" id="PTHR12110:SF41">
    <property type="entry name" value="INOSOSE DEHYDRATASE"/>
    <property type="match status" value="1"/>
</dbReference>
<dbReference type="InterPro" id="IPR013022">
    <property type="entry name" value="Xyl_isomerase-like_TIM-brl"/>
</dbReference>
<sequence precursor="true">MTSRRSFLKSSAVLSAGLLMAPKLFAAPKKRYIGVQLYTVRDAMAKDPVGTLAKVAKVGFNSVEGATYTGSQKFYGMAPAEFKKVLNDNGLIMPSAHFMLGEGMPDTKGTIINDWQKAVDDASEAGIKYMVCAYLLDSERGTLDHYKQTAEKLNKAGEITRKAGIQLCYHNHDFEFKSEDGHYPYDILLNSTDAGLVKMEMDIYWMYKAKQDPIAMFKKHPGRFPLWHVKDMDNTPKQMFTEVGNGVIPFKKVFAHAETAGLKYFFNEQDICPGDPFVSITKSYIISKQIICTYKSSSNLKCIASSIKKELAIFLLKICCQFFRFRQLFILKNKLFILLPEYFNFFQSISNSVSLFCQHIQMV</sequence>
<keyword evidence="4" id="KW-1185">Reference proteome</keyword>
<dbReference type="RefSeq" id="WP_084359210.1">
    <property type="nucleotide sequence ID" value="NZ_CP014504.1"/>
</dbReference>
<dbReference type="OrthoDB" id="9798407at2"/>
<dbReference type="KEGG" id="pcm:AY601_2161"/>
<feature type="signal peptide" evidence="1">
    <location>
        <begin position="1"/>
        <end position="26"/>
    </location>
</feature>
<evidence type="ECO:0000256" key="1">
    <source>
        <dbReference type="SAM" id="SignalP"/>
    </source>
</evidence>
<dbReference type="GO" id="GO:0016853">
    <property type="term" value="F:isomerase activity"/>
    <property type="evidence" value="ECO:0007669"/>
    <property type="project" value="UniProtKB-KW"/>
</dbReference>
<feature type="chain" id="PRO_5007280402" evidence="1">
    <location>
        <begin position="27"/>
        <end position="363"/>
    </location>
</feature>
<dbReference type="Pfam" id="PF01261">
    <property type="entry name" value="AP_endonuc_2"/>
    <property type="match status" value="1"/>
</dbReference>
<accession>A0A127VCH8</accession>
<dbReference type="Proteomes" id="UP000071561">
    <property type="component" value="Chromosome"/>
</dbReference>
<dbReference type="Gene3D" id="3.20.20.150">
    <property type="entry name" value="Divalent-metal-dependent TIM barrel enzymes"/>
    <property type="match status" value="1"/>
</dbReference>
<evidence type="ECO:0000313" key="3">
    <source>
        <dbReference type="EMBL" id="AMP99062.1"/>
    </source>
</evidence>
<reference evidence="3 4" key="1">
    <citation type="submission" date="2016-03" db="EMBL/GenBank/DDBJ databases">
        <title>Complete genome sequence of Pedobacter cryoconitis PAMC 27485.</title>
        <authorList>
            <person name="Lee J."/>
            <person name="Kim O.-S."/>
        </authorList>
    </citation>
    <scope>NUCLEOTIDE SEQUENCE [LARGE SCALE GENOMIC DNA]</scope>
    <source>
        <strain evidence="3 4">PAMC 27485</strain>
    </source>
</reference>
<dbReference type="AlphaFoldDB" id="A0A127VCH8"/>
<dbReference type="SUPFAM" id="SSF51658">
    <property type="entry name" value="Xylose isomerase-like"/>
    <property type="match status" value="1"/>
</dbReference>
<proteinExistence type="predicted"/>
<feature type="domain" description="Xylose isomerase-like TIM barrel" evidence="2">
    <location>
        <begin position="52"/>
        <end position="261"/>
    </location>
</feature>
<keyword evidence="1" id="KW-0732">Signal</keyword>
<dbReference type="InterPro" id="IPR050312">
    <property type="entry name" value="IolE/XylAMocC-like"/>
</dbReference>
<dbReference type="EMBL" id="CP014504">
    <property type="protein sequence ID" value="AMP99062.1"/>
    <property type="molecule type" value="Genomic_DNA"/>
</dbReference>
<evidence type="ECO:0000259" key="2">
    <source>
        <dbReference type="Pfam" id="PF01261"/>
    </source>
</evidence>
<dbReference type="InterPro" id="IPR036237">
    <property type="entry name" value="Xyl_isomerase-like_sf"/>
</dbReference>
<protein>
    <submittedName>
        <fullName evidence="3">Xylose isomerase</fullName>
    </submittedName>
</protein>
<dbReference type="PANTHER" id="PTHR12110">
    <property type="entry name" value="HYDROXYPYRUVATE ISOMERASE"/>
    <property type="match status" value="1"/>
</dbReference>
<organism evidence="3 4">
    <name type="scientific">Pedobacter cryoconitis</name>
    <dbReference type="NCBI Taxonomy" id="188932"/>
    <lineage>
        <taxon>Bacteria</taxon>
        <taxon>Pseudomonadati</taxon>
        <taxon>Bacteroidota</taxon>
        <taxon>Sphingobacteriia</taxon>
        <taxon>Sphingobacteriales</taxon>
        <taxon>Sphingobacteriaceae</taxon>
        <taxon>Pedobacter</taxon>
    </lineage>
</organism>
<keyword evidence="3" id="KW-0413">Isomerase</keyword>
<evidence type="ECO:0000313" key="4">
    <source>
        <dbReference type="Proteomes" id="UP000071561"/>
    </source>
</evidence>